<proteinExistence type="predicted"/>
<dbReference type="AlphaFoldDB" id="A0A8X6HY35"/>
<dbReference type="Proteomes" id="UP000887116">
    <property type="component" value="Unassembled WGS sequence"/>
</dbReference>
<organism evidence="1 2">
    <name type="scientific">Trichonephila clavata</name>
    <name type="common">Joro spider</name>
    <name type="synonym">Nephila clavata</name>
    <dbReference type="NCBI Taxonomy" id="2740835"/>
    <lineage>
        <taxon>Eukaryota</taxon>
        <taxon>Metazoa</taxon>
        <taxon>Ecdysozoa</taxon>
        <taxon>Arthropoda</taxon>
        <taxon>Chelicerata</taxon>
        <taxon>Arachnida</taxon>
        <taxon>Araneae</taxon>
        <taxon>Araneomorphae</taxon>
        <taxon>Entelegynae</taxon>
        <taxon>Araneoidea</taxon>
        <taxon>Nephilidae</taxon>
        <taxon>Trichonephila</taxon>
    </lineage>
</organism>
<accession>A0A8X6HY35</accession>
<sequence length="147" mass="15648">MSIKALAADRAKFPPEPIAAIPSSGSRTSPVPVITNEIDLSATIIIASNFLRYLSILQSFASSTHALINCPGCLSSLDSNLSKRVNASAVAPANPAITESPERRLTFFAPDFITVWPSETCPSPITTTLLSFLIDSIVVPYILLLSC</sequence>
<reference evidence="1" key="1">
    <citation type="submission" date="2020-07" db="EMBL/GenBank/DDBJ databases">
        <title>Multicomponent nature underlies the extraordinary mechanical properties of spider dragline silk.</title>
        <authorList>
            <person name="Kono N."/>
            <person name="Nakamura H."/>
            <person name="Mori M."/>
            <person name="Yoshida Y."/>
            <person name="Ohtoshi R."/>
            <person name="Malay A.D."/>
            <person name="Moran D.A.P."/>
            <person name="Tomita M."/>
            <person name="Numata K."/>
            <person name="Arakawa K."/>
        </authorList>
    </citation>
    <scope>NUCLEOTIDE SEQUENCE</scope>
</reference>
<keyword evidence="2" id="KW-1185">Reference proteome</keyword>
<evidence type="ECO:0000313" key="1">
    <source>
        <dbReference type="EMBL" id="GFR32087.1"/>
    </source>
</evidence>
<protein>
    <submittedName>
        <fullName evidence="1">Uncharacterized protein</fullName>
    </submittedName>
</protein>
<evidence type="ECO:0000313" key="2">
    <source>
        <dbReference type="Proteomes" id="UP000887116"/>
    </source>
</evidence>
<gene>
    <name evidence="1" type="primary">AGR2A_Cc10345</name>
    <name evidence="1" type="ORF">TNCT_302211</name>
</gene>
<dbReference type="EMBL" id="BMAO01029477">
    <property type="protein sequence ID" value="GFR32087.1"/>
    <property type="molecule type" value="Genomic_DNA"/>
</dbReference>
<comment type="caution">
    <text evidence="1">The sequence shown here is derived from an EMBL/GenBank/DDBJ whole genome shotgun (WGS) entry which is preliminary data.</text>
</comment>
<name>A0A8X6HY35_TRICU</name>